<dbReference type="AlphaFoldDB" id="A0A5M3MYP0"/>
<keyword evidence="2" id="KW-1185">Reference proteome</keyword>
<evidence type="ECO:0000313" key="1">
    <source>
        <dbReference type="EMBL" id="EIW83904.1"/>
    </source>
</evidence>
<evidence type="ECO:0008006" key="3">
    <source>
        <dbReference type="Google" id="ProtNLM"/>
    </source>
</evidence>
<evidence type="ECO:0000313" key="2">
    <source>
        <dbReference type="Proteomes" id="UP000053558"/>
    </source>
</evidence>
<reference evidence="2" key="1">
    <citation type="journal article" date="2012" name="Science">
        <title>The Paleozoic origin of enzymatic lignin decomposition reconstructed from 31 fungal genomes.</title>
        <authorList>
            <person name="Floudas D."/>
            <person name="Binder M."/>
            <person name="Riley R."/>
            <person name="Barry K."/>
            <person name="Blanchette R.A."/>
            <person name="Henrissat B."/>
            <person name="Martinez A.T."/>
            <person name="Otillar R."/>
            <person name="Spatafora J.W."/>
            <person name="Yadav J.S."/>
            <person name="Aerts A."/>
            <person name="Benoit I."/>
            <person name="Boyd A."/>
            <person name="Carlson A."/>
            <person name="Copeland A."/>
            <person name="Coutinho P.M."/>
            <person name="de Vries R.P."/>
            <person name="Ferreira P."/>
            <person name="Findley K."/>
            <person name="Foster B."/>
            <person name="Gaskell J."/>
            <person name="Glotzer D."/>
            <person name="Gorecki P."/>
            <person name="Heitman J."/>
            <person name="Hesse C."/>
            <person name="Hori C."/>
            <person name="Igarashi K."/>
            <person name="Jurgens J.A."/>
            <person name="Kallen N."/>
            <person name="Kersten P."/>
            <person name="Kohler A."/>
            <person name="Kuees U."/>
            <person name="Kumar T.K.A."/>
            <person name="Kuo A."/>
            <person name="LaButti K."/>
            <person name="Larrondo L.F."/>
            <person name="Lindquist E."/>
            <person name="Ling A."/>
            <person name="Lombard V."/>
            <person name="Lucas S."/>
            <person name="Lundell T."/>
            <person name="Martin R."/>
            <person name="McLaughlin D.J."/>
            <person name="Morgenstern I."/>
            <person name="Morin E."/>
            <person name="Murat C."/>
            <person name="Nagy L.G."/>
            <person name="Nolan M."/>
            <person name="Ohm R.A."/>
            <person name="Patyshakuliyeva A."/>
            <person name="Rokas A."/>
            <person name="Ruiz-Duenas F.J."/>
            <person name="Sabat G."/>
            <person name="Salamov A."/>
            <person name="Samejima M."/>
            <person name="Schmutz J."/>
            <person name="Slot J.C."/>
            <person name="St John F."/>
            <person name="Stenlid J."/>
            <person name="Sun H."/>
            <person name="Sun S."/>
            <person name="Syed K."/>
            <person name="Tsang A."/>
            <person name="Wiebenga A."/>
            <person name="Young D."/>
            <person name="Pisabarro A."/>
            <person name="Eastwood D.C."/>
            <person name="Martin F."/>
            <person name="Cullen D."/>
            <person name="Grigoriev I.V."/>
            <person name="Hibbett D.S."/>
        </authorList>
    </citation>
    <scope>NUCLEOTIDE SEQUENCE [LARGE SCALE GENOMIC DNA]</scope>
    <source>
        <strain evidence="2">RWD-64-598 SS2</strain>
    </source>
</reference>
<dbReference type="GeneID" id="19202787"/>
<organism evidence="1 2">
    <name type="scientific">Coniophora puteana (strain RWD-64-598)</name>
    <name type="common">Brown rot fungus</name>
    <dbReference type="NCBI Taxonomy" id="741705"/>
    <lineage>
        <taxon>Eukaryota</taxon>
        <taxon>Fungi</taxon>
        <taxon>Dikarya</taxon>
        <taxon>Basidiomycota</taxon>
        <taxon>Agaricomycotina</taxon>
        <taxon>Agaricomycetes</taxon>
        <taxon>Agaricomycetidae</taxon>
        <taxon>Boletales</taxon>
        <taxon>Coniophorineae</taxon>
        <taxon>Coniophoraceae</taxon>
        <taxon>Coniophora</taxon>
    </lineage>
</organism>
<sequence length="162" mass="18251">MSSKHRAIPPNVSIVPGPSNVWGSSTASNGGDQLHILLLEPPLALTDDVRDDRGNLFRTLVQNPPEPELYTKLYPQWTRRDAVLQVLANELCDPKVVDIVFEERHMNHLEYLENLPSHVRLSILPGDPDAGGECRMSDLERFPDIEARIIKGSSHWIPYEVP</sequence>
<name>A0A5M3MYP0_CONPW</name>
<dbReference type="Proteomes" id="UP000053558">
    <property type="component" value="Unassembled WGS sequence"/>
</dbReference>
<gene>
    <name evidence="1" type="ORF">CONPUDRAFT_150952</name>
</gene>
<dbReference type="KEGG" id="cput:CONPUDRAFT_150952"/>
<proteinExistence type="predicted"/>
<protein>
    <recommendedName>
        <fullName evidence="3">AB hydrolase-1 domain-containing protein</fullName>
    </recommendedName>
</protein>
<accession>A0A5M3MYP0</accession>
<dbReference type="EMBL" id="JH711575">
    <property type="protein sequence ID" value="EIW83904.1"/>
    <property type="molecule type" value="Genomic_DNA"/>
</dbReference>
<comment type="caution">
    <text evidence="1">The sequence shown here is derived from an EMBL/GenBank/DDBJ whole genome shotgun (WGS) entry which is preliminary data.</text>
</comment>
<dbReference type="RefSeq" id="XP_007765761.1">
    <property type="nucleotide sequence ID" value="XM_007767571.1"/>
</dbReference>